<evidence type="ECO:0000259" key="7">
    <source>
        <dbReference type="PROSITE" id="PS51842"/>
    </source>
</evidence>
<name>A0A7L4H8S1_PODST</name>
<dbReference type="InterPro" id="IPR018039">
    <property type="entry name" value="IF_conserved"/>
</dbReference>
<dbReference type="SMART" id="SM01391">
    <property type="entry name" value="Filament"/>
    <property type="match status" value="1"/>
</dbReference>
<dbReference type="FunFam" id="1.20.5.500:FF:000001">
    <property type="entry name" value="Type II keratin 23"/>
    <property type="match status" value="1"/>
</dbReference>
<dbReference type="Pfam" id="PF16208">
    <property type="entry name" value="Keratin_2_head"/>
    <property type="match status" value="1"/>
</dbReference>
<comment type="caution">
    <text evidence="8">The sequence shown here is derived from an EMBL/GenBank/DDBJ whole genome shotgun (WGS) entry which is preliminary data.</text>
</comment>
<protein>
    <submittedName>
        <fullName evidence="8">K2C75 protein</fullName>
    </submittedName>
</protein>
<dbReference type="Gene3D" id="1.20.5.500">
    <property type="entry name" value="Single helix bin"/>
    <property type="match status" value="1"/>
</dbReference>
<keyword evidence="9" id="KW-1185">Reference proteome</keyword>
<comment type="similarity">
    <text evidence="3 4">Belongs to the intermediate filament family.</text>
</comment>
<feature type="coiled-coil region" evidence="5">
    <location>
        <begin position="426"/>
        <end position="506"/>
    </location>
</feature>
<evidence type="ECO:0000313" key="8">
    <source>
        <dbReference type="EMBL" id="NXX20890.1"/>
    </source>
</evidence>
<feature type="region of interest" description="Disordered" evidence="6">
    <location>
        <begin position="675"/>
        <end position="725"/>
    </location>
</feature>
<dbReference type="PANTHER" id="PTHR45616:SF62">
    <property type="entry name" value="IF ROD DOMAIN-CONTAINING PROTEIN"/>
    <property type="match status" value="1"/>
</dbReference>
<dbReference type="InterPro" id="IPR032444">
    <property type="entry name" value="Keratin_2_head"/>
</dbReference>
<organism evidence="8 9">
    <name type="scientific">Podargus strigoides</name>
    <name type="common">Tawny frogmouth</name>
    <name type="synonym">Caprimulgus strigoides</name>
    <dbReference type="NCBI Taxonomy" id="8905"/>
    <lineage>
        <taxon>Eukaryota</taxon>
        <taxon>Metazoa</taxon>
        <taxon>Chordata</taxon>
        <taxon>Craniata</taxon>
        <taxon>Vertebrata</taxon>
        <taxon>Euteleostomi</taxon>
        <taxon>Archelosauria</taxon>
        <taxon>Archosauria</taxon>
        <taxon>Dinosauria</taxon>
        <taxon>Saurischia</taxon>
        <taxon>Theropoda</taxon>
        <taxon>Coelurosauria</taxon>
        <taxon>Aves</taxon>
        <taxon>Neognathae</taxon>
        <taxon>Neoaves</taxon>
        <taxon>Strisores</taxon>
        <taxon>Caprimulgiformes</taxon>
        <taxon>Podargidae</taxon>
        <taxon>Podargus</taxon>
    </lineage>
</organism>
<dbReference type="PROSITE" id="PS00226">
    <property type="entry name" value="IF_ROD_1"/>
    <property type="match status" value="1"/>
</dbReference>
<evidence type="ECO:0000256" key="4">
    <source>
        <dbReference type="RuleBase" id="RU000685"/>
    </source>
</evidence>
<dbReference type="FunFam" id="1.20.5.170:FF:000004">
    <property type="entry name" value="Keratin, type II cytoskeletal 5"/>
    <property type="match status" value="1"/>
</dbReference>
<feature type="non-terminal residue" evidence="8">
    <location>
        <position position="725"/>
    </location>
</feature>
<dbReference type="Pfam" id="PF00038">
    <property type="entry name" value="Filament"/>
    <property type="match status" value="1"/>
</dbReference>
<keyword evidence="1 4" id="KW-0403">Intermediate filament</keyword>
<evidence type="ECO:0000256" key="6">
    <source>
        <dbReference type="SAM" id="MobiDB-lite"/>
    </source>
</evidence>
<dbReference type="Proteomes" id="UP000584326">
    <property type="component" value="Unassembled WGS sequence"/>
</dbReference>
<dbReference type="GO" id="GO:0031424">
    <property type="term" value="P:keratinization"/>
    <property type="evidence" value="ECO:0007669"/>
    <property type="project" value="TreeGrafter"/>
</dbReference>
<evidence type="ECO:0000256" key="3">
    <source>
        <dbReference type="ARBA" id="ARBA00061646"/>
    </source>
</evidence>
<sequence length="725" mass="71918">MNRQAYSMRVGGGGRSYSTASAIIPSSNRASFSSISVARPGGGGGGFGRLIGGGGGGGGGAGFGSRSLYNLGGSKRISIGVGSSYRAAFGSGAGGGSGLGGGGGGGGFGLGGGGGGGSLGLGLGGGGGGYGFGGGAGGLGFGGGPGGGGGFGFGGVGGLGGFGGGLGGGRNPAGFVGGPPGAGTIQEVTINQSLLAPLNLEIDPNIHQVRKDEKEQIKTLNNKFASFIDKVRFLEQQNKVLETKWTLLQDQGQKTNSGKNNLDPLFEVYINNLKRQLANLLNERGRMDGELKNMQDLVEDFKNRYEEEINRRTAAENEFVVLKKDVDAAYMTKVELEAKVDALTDELSFLRALYDAELAQLSAQVSDTAVILSMDNNRDLDLSSIIAEVKTQYEDIANRSRAEAEAWYQTKFEELQATAGKHGDDLRNTKGEISELNRLIQRIRSEIENMRNQCATLQTAIGDSEERGEMALKDAKAKMIELEDALQKAKADMARQLREYQELMNVKLALDIEIATYRKLLEGEESRLSGEGLNPISYSVISSNSGMAGGAGLGGGFGGLSLSGGGGGSGFGLGGGGGGGGGYNVGSGFGLGGGGGSGFGLGGGGGGGGGYNVGSGFGLGGGGGSGFGLGGGGGGGGYSFGSGGGLGLGGGGGLGGGFGGGSGISTASGLGFGGGGGGSSLSTSGGNFSSGSAKGTNPGVKIVSKTSSSKKSIKSQSLKNATQPE</sequence>
<dbReference type="FunFam" id="1.20.5.1160:FF:000001">
    <property type="entry name" value="Keratin type II"/>
    <property type="match status" value="1"/>
</dbReference>
<evidence type="ECO:0000256" key="2">
    <source>
        <dbReference type="ARBA" id="ARBA00023054"/>
    </source>
</evidence>
<evidence type="ECO:0000256" key="5">
    <source>
        <dbReference type="SAM" id="Coils"/>
    </source>
</evidence>
<dbReference type="PRINTS" id="PR01276">
    <property type="entry name" value="TYPE2KERATIN"/>
</dbReference>
<dbReference type="EMBL" id="VZTK01024652">
    <property type="protein sequence ID" value="NXX20890.1"/>
    <property type="molecule type" value="Genomic_DNA"/>
</dbReference>
<feature type="domain" description="IF rod" evidence="7">
    <location>
        <begin position="213"/>
        <end position="528"/>
    </location>
</feature>
<dbReference type="PANTHER" id="PTHR45616">
    <property type="entry name" value="GATA-TYPE DOMAIN-CONTAINING PROTEIN"/>
    <property type="match status" value="1"/>
</dbReference>
<feature type="non-terminal residue" evidence="8">
    <location>
        <position position="1"/>
    </location>
</feature>
<keyword evidence="2 5" id="KW-0175">Coiled coil</keyword>
<accession>A0A7L4H8S1</accession>
<dbReference type="GO" id="GO:0045095">
    <property type="term" value="C:keratin filament"/>
    <property type="evidence" value="ECO:0007669"/>
    <property type="project" value="InterPro"/>
</dbReference>
<dbReference type="GO" id="GO:0005615">
    <property type="term" value="C:extracellular space"/>
    <property type="evidence" value="ECO:0007669"/>
    <property type="project" value="TreeGrafter"/>
</dbReference>
<dbReference type="AlphaFoldDB" id="A0A7L4H8S1"/>
<dbReference type="Gene3D" id="1.20.5.170">
    <property type="match status" value="1"/>
</dbReference>
<evidence type="ECO:0000256" key="1">
    <source>
        <dbReference type="ARBA" id="ARBA00022754"/>
    </source>
</evidence>
<feature type="coiled-coil region" evidence="5">
    <location>
        <begin position="270"/>
        <end position="353"/>
    </location>
</feature>
<feature type="compositionally biased region" description="Low complexity" evidence="6">
    <location>
        <begin position="680"/>
        <end position="693"/>
    </location>
</feature>
<dbReference type="Gene3D" id="1.20.5.1160">
    <property type="entry name" value="Vasodilator-stimulated phosphoprotein"/>
    <property type="match status" value="1"/>
</dbReference>
<dbReference type="GO" id="GO:0030280">
    <property type="term" value="F:structural constituent of skin epidermis"/>
    <property type="evidence" value="ECO:0007669"/>
    <property type="project" value="TreeGrafter"/>
</dbReference>
<feature type="compositionally biased region" description="Low complexity" evidence="6">
    <location>
        <begin position="701"/>
        <end position="719"/>
    </location>
</feature>
<dbReference type="InterPro" id="IPR039008">
    <property type="entry name" value="IF_rod_dom"/>
</dbReference>
<dbReference type="InterPro" id="IPR003054">
    <property type="entry name" value="Keratin_II"/>
</dbReference>
<proteinExistence type="inferred from homology"/>
<dbReference type="OrthoDB" id="2441647at2759"/>
<dbReference type="PROSITE" id="PS51842">
    <property type="entry name" value="IF_ROD_2"/>
    <property type="match status" value="1"/>
</dbReference>
<reference evidence="8 9" key="1">
    <citation type="submission" date="2020-02" db="EMBL/GenBank/DDBJ databases">
        <title>Bird 10,000 Genomes (B10K) Project - Family phase.</title>
        <authorList>
            <person name="Zhang G."/>
        </authorList>
    </citation>
    <scope>NUCLEOTIDE SEQUENCE [LARGE SCALE GENOMIC DNA]</scope>
    <source>
        <strain evidence="8">B10K-DU-001-40</strain>
        <tissue evidence="8">Muscle</tissue>
    </source>
</reference>
<gene>
    <name evidence="8" type="primary">Krt75_2</name>
    <name evidence="8" type="ORF">PODSTR_R02955</name>
</gene>
<evidence type="ECO:0000313" key="9">
    <source>
        <dbReference type="Proteomes" id="UP000584326"/>
    </source>
</evidence>
<dbReference type="GO" id="GO:0045109">
    <property type="term" value="P:intermediate filament organization"/>
    <property type="evidence" value="ECO:0007669"/>
    <property type="project" value="TreeGrafter"/>
</dbReference>
<dbReference type="SUPFAM" id="SSF64593">
    <property type="entry name" value="Intermediate filament protein, coiled coil region"/>
    <property type="match status" value="3"/>
</dbReference>